<keyword evidence="4" id="KW-1185">Reference proteome</keyword>
<dbReference type="EMBL" id="FZMO01000135">
    <property type="protein sequence ID" value="SNQ48099.1"/>
    <property type="molecule type" value="Genomic_DNA"/>
</dbReference>
<keyword evidence="3" id="KW-0378">Hydrolase</keyword>
<evidence type="ECO:0000313" key="3">
    <source>
        <dbReference type="EMBL" id="SNQ48099.1"/>
    </source>
</evidence>
<dbReference type="PANTHER" id="PTHR43135:SF3">
    <property type="entry name" value="ALPHA-D-RIBOSE 1-METHYLPHOSPHONATE 5-TRIPHOSPHATE DIPHOSPHATASE"/>
    <property type="match status" value="1"/>
</dbReference>
<name>A0A2I2KR16_9ACTN</name>
<sequence>MNDPLAPSGGPPGPDRPVPPAPWPTRGAAGDGGQVAQPERRTAGLADFTLREAHVLDRRGRFGAPVDVAVRAGVIQAIGPGLALDRSAVDVDARGLWLMPGVVDCHAHVTQSTYDPLELMTTPLSGRYLASAGALRAAVHAGVTGLRDAGGADAGLRDALFAGVVPGPRLTVCVVPLSRTGRHGDGALLGPGLESAQEVLGPEYPGRPAHTVTAAGDLPTAVRGVLRAGADWVLIHASGGVLSAPPVRGGSAPDLPFTRAQLTEAVAEAARYRRPVMMHALGDRAVETAAAAGARSIEHGIGLGERAGAAMAARGVTLVPTLSAYLDLAALAGTGVLPGWAVERAEATAAALAETIAVARAAGVSIALGSDARHHSRHGGNLAEITHLRRAGLTPPEALLAATANGARLCGVGDRLGRIETGYVLDAILLDEDPADLELFTRPDAVRGVFVGGRAVLAHPRLPAELVPPGSPVWSAAPAAGARTPAAGQTSHRTSP</sequence>
<dbReference type="InterPro" id="IPR011059">
    <property type="entry name" value="Metal-dep_hydrolase_composite"/>
</dbReference>
<evidence type="ECO:0000313" key="4">
    <source>
        <dbReference type="Proteomes" id="UP000234331"/>
    </source>
</evidence>
<proteinExistence type="predicted"/>
<organism evidence="3 4">
    <name type="scientific">Frankia canadensis</name>
    <dbReference type="NCBI Taxonomy" id="1836972"/>
    <lineage>
        <taxon>Bacteria</taxon>
        <taxon>Bacillati</taxon>
        <taxon>Actinomycetota</taxon>
        <taxon>Actinomycetes</taxon>
        <taxon>Frankiales</taxon>
        <taxon>Frankiaceae</taxon>
        <taxon>Frankia</taxon>
    </lineage>
</organism>
<evidence type="ECO:0000259" key="2">
    <source>
        <dbReference type="Pfam" id="PF01979"/>
    </source>
</evidence>
<feature type="region of interest" description="Disordered" evidence="1">
    <location>
        <begin position="1"/>
        <end position="38"/>
    </location>
</feature>
<feature type="compositionally biased region" description="Low complexity" evidence="1">
    <location>
        <begin position="476"/>
        <end position="488"/>
    </location>
</feature>
<dbReference type="SUPFAM" id="SSF51338">
    <property type="entry name" value="Composite domain of metallo-dependent hydrolases"/>
    <property type="match status" value="1"/>
</dbReference>
<dbReference type="RefSeq" id="WP_101831836.1">
    <property type="nucleotide sequence ID" value="NZ_FZMO01000135.1"/>
</dbReference>
<dbReference type="InterPro" id="IPR032466">
    <property type="entry name" value="Metal_Hydrolase"/>
</dbReference>
<feature type="compositionally biased region" description="Pro residues" evidence="1">
    <location>
        <begin position="9"/>
        <end position="23"/>
    </location>
</feature>
<dbReference type="GO" id="GO:0016810">
    <property type="term" value="F:hydrolase activity, acting on carbon-nitrogen (but not peptide) bonds"/>
    <property type="evidence" value="ECO:0007669"/>
    <property type="project" value="InterPro"/>
</dbReference>
<dbReference type="AlphaFoldDB" id="A0A2I2KR16"/>
<evidence type="ECO:0000256" key="1">
    <source>
        <dbReference type="SAM" id="MobiDB-lite"/>
    </source>
</evidence>
<dbReference type="OrthoDB" id="3514520at2"/>
<feature type="domain" description="Amidohydrolase-related" evidence="2">
    <location>
        <begin position="98"/>
        <end position="456"/>
    </location>
</feature>
<dbReference type="InterPro" id="IPR006680">
    <property type="entry name" value="Amidohydro-rel"/>
</dbReference>
<accession>A0A2I2KR16</accession>
<dbReference type="SUPFAM" id="SSF51556">
    <property type="entry name" value="Metallo-dependent hydrolases"/>
    <property type="match status" value="1"/>
</dbReference>
<dbReference type="Gene3D" id="3.20.20.140">
    <property type="entry name" value="Metal-dependent hydrolases"/>
    <property type="match status" value="1"/>
</dbReference>
<feature type="region of interest" description="Disordered" evidence="1">
    <location>
        <begin position="476"/>
        <end position="496"/>
    </location>
</feature>
<dbReference type="Proteomes" id="UP000234331">
    <property type="component" value="Unassembled WGS sequence"/>
</dbReference>
<reference evidence="3 4" key="1">
    <citation type="submission" date="2017-06" db="EMBL/GenBank/DDBJ databases">
        <authorList>
            <person name="Kim H.J."/>
            <person name="Triplett B.A."/>
        </authorList>
    </citation>
    <scope>NUCLEOTIDE SEQUENCE [LARGE SCALE GENOMIC DNA]</scope>
    <source>
        <strain evidence="3">FRACA_ARgP5</strain>
    </source>
</reference>
<dbReference type="Pfam" id="PF01979">
    <property type="entry name" value="Amidohydro_1"/>
    <property type="match status" value="1"/>
</dbReference>
<protein>
    <submittedName>
        <fullName evidence="3">Amidohydrolase, imidazolonepropionase</fullName>
    </submittedName>
</protein>
<dbReference type="InterPro" id="IPR051781">
    <property type="entry name" value="Metallo-dep_Hydrolase"/>
</dbReference>
<dbReference type="PANTHER" id="PTHR43135">
    <property type="entry name" value="ALPHA-D-RIBOSE 1-METHYLPHOSPHONATE 5-TRIPHOSPHATE DIPHOSPHATASE"/>
    <property type="match status" value="1"/>
</dbReference>
<gene>
    <name evidence="3" type="ORF">FRACA_220039</name>
</gene>
<dbReference type="Gene3D" id="2.30.40.10">
    <property type="entry name" value="Urease, subunit C, domain 1"/>
    <property type="match status" value="1"/>
</dbReference>